<keyword evidence="2" id="KW-1003">Cell membrane</keyword>
<evidence type="ECO:0000256" key="2">
    <source>
        <dbReference type="ARBA" id="ARBA00022475"/>
    </source>
</evidence>
<name>A0ABV5I065_9RHOB</name>
<dbReference type="Gene3D" id="1.20.58.220">
    <property type="entry name" value="Phosphate transport system protein phou homolog 2, domain 2"/>
    <property type="match status" value="1"/>
</dbReference>
<dbReference type="PANTHER" id="PTHR10010">
    <property type="entry name" value="SOLUTE CARRIER FAMILY 34 SODIUM PHOSPHATE , MEMBER 2-RELATED"/>
    <property type="match status" value="1"/>
</dbReference>
<dbReference type="SUPFAM" id="SSF109755">
    <property type="entry name" value="PhoU-like"/>
    <property type="match status" value="1"/>
</dbReference>
<reference evidence="7 8" key="1">
    <citation type="submission" date="2024-09" db="EMBL/GenBank/DDBJ databases">
        <authorList>
            <person name="Sun Q."/>
            <person name="Mori K."/>
        </authorList>
    </citation>
    <scope>NUCLEOTIDE SEQUENCE [LARGE SCALE GENOMIC DNA]</scope>
    <source>
        <strain evidence="7 8">CECT 9424</strain>
    </source>
</reference>
<dbReference type="PANTHER" id="PTHR10010:SF46">
    <property type="entry name" value="SODIUM-DEPENDENT PHOSPHATE TRANSPORT PROTEIN 2B"/>
    <property type="match status" value="1"/>
</dbReference>
<sequence length="545" mass="57990">MFFLQIAGAAALLIWSVRLVRTGVERAFAARLRLWLRRSGQSRLLAAMTGGGCAMALQSSTAVAILVANFVAAGAVPAAAGLAMVLGADLGSALVAKLLMVRVSWLVPVLLLAGVVLFLRGRQKRVRQSGRILVGLGLIFVSLDMLRMATEPLLDSAAAGAAMQYLARDTLTAFVIGAIFAWLVHSSVAAVLLFTTLVAQGLMPLAAALALILGANMGGAAIAVVLTLAAQPEARHVAMANLVLRGGAAALVLAVLTATQPPLDWLGAAPVAQAINLHIAFNLGLMLVCLPLVTLADRLARHLVPQGAPSGLVHMTALDPAALDAPDRALSCATREVIRIGETVEAMLRPVPKLFEQWDEAGAQAVSDSAESVRKRHLDTKLYLAQLNRAGLDAERSQRAMDLSGIAAHFEAASDTIATSMLGLARRLQHEGVHFSRPGWEEICDFHDRVLANAQQALALMMSQHPDDARDLVAEKDTIRDIEARLQRAHLGRLREGLTESIETSNIHQETLRALKQVNTAFTMVAYPILTETGDLLSSRMSSRA</sequence>
<comment type="subcellular location">
    <subcellularLocation>
        <location evidence="1">Cell membrane</location>
        <topology evidence="1">Multi-pass membrane protein</topology>
    </subcellularLocation>
</comment>
<keyword evidence="4 6" id="KW-1133">Transmembrane helix</keyword>
<dbReference type="InterPro" id="IPR003841">
    <property type="entry name" value="Na/Pi_transpt"/>
</dbReference>
<dbReference type="Proteomes" id="UP001589670">
    <property type="component" value="Unassembled WGS sequence"/>
</dbReference>
<feature type="transmembrane region" description="Helical" evidence="6">
    <location>
        <begin position="103"/>
        <end position="120"/>
    </location>
</feature>
<evidence type="ECO:0000256" key="3">
    <source>
        <dbReference type="ARBA" id="ARBA00022692"/>
    </source>
</evidence>
<comment type="caution">
    <text evidence="7">The sequence shown here is derived from an EMBL/GenBank/DDBJ whole genome shotgun (WGS) entry which is preliminary data.</text>
</comment>
<evidence type="ECO:0000313" key="8">
    <source>
        <dbReference type="Proteomes" id="UP001589670"/>
    </source>
</evidence>
<feature type="transmembrane region" description="Helical" evidence="6">
    <location>
        <begin position="242"/>
        <end position="263"/>
    </location>
</feature>
<gene>
    <name evidence="7" type="ORF">ACFFU4_08970</name>
</gene>
<accession>A0ABV5I065</accession>
<evidence type="ECO:0000256" key="1">
    <source>
        <dbReference type="ARBA" id="ARBA00004651"/>
    </source>
</evidence>
<evidence type="ECO:0000256" key="4">
    <source>
        <dbReference type="ARBA" id="ARBA00022989"/>
    </source>
</evidence>
<keyword evidence="8" id="KW-1185">Reference proteome</keyword>
<dbReference type="EMBL" id="JBHMEC010000015">
    <property type="protein sequence ID" value="MFB9149878.1"/>
    <property type="molecule type" value="Genomic_DNA"/>
</dbReference>
<evidence type="ECO:0000256" key="5">
    <source>
        <dbReference type="ARBA" id="ARBA00023136"/>
    </source>
</evidence>
<dbReference type="RefSeq" id="WP_377069237.1">
    <property type="nucleotide sequence ID" value="NZ_JBHMEC010000015.1"/>
</dbReference>
<keyword evidence="3 6" id="KW-0812">Transmembrane</keyword>
<feature type="transmembrane region" description="Helical" evidence="6">
    <location>
        <begin position="205"/>
        <end position="230"/>
    </location>
</feature>
<dbReference type="Pfam" id="PF02690">
    <property type="entry name" value="Na_Pi_cotrans"/>
    <property type="match status" value="2"/>
</dbReference>
<feature type="transmembrane region" description="Helical" evidence="6">
    <location>
        <begin position="275"/>
        <end position="296"/>
    </location>
</feature>
<organism evidence="7 8">
    <name type="scientific">Roseovarius ramblicola</name>
    <dbReference type="NCBI Taxonomy" id="2022336"/>
    <lineage>
        <taxon>Bacteria</taxon>
        <taxon>Pseudomonadati</taxon>
        <taxon>Pseudomonadota</taxon>
        <taxon>Alphaproteobacteria</taxon>
        <taxon>Rhodobacterales</taxon>
        <taxon>Roseobacteraceae</taxon>
        <taxon>Roseovarius</taxon>
    </lineage>
</organism>
<dbReference type="NCBIfam" id="NF037997">
    <property type="entry name" value="Na_Pi_symport"/>
    <property type="match status" value="1"/>
</dbReference>
<protein>
    <submittedName>
        <fullName evidence="7">Na/Pi cotransporter family protein</fullName>
    </submittedName>
</protein>
<evidence type="ECO:0000256" key="6">
    <source>
        <dbReference type="SAM" id="Phobius"/>
    </source>
</evidence>
<evidence type="ECO:0000313" key="7">
    <source>
        <dbReference type="EMBL" id="MFB9149878.1"/>
    </source>
</evidence>
<feature type="transmembrane region" description="Helical" evidence="6">
    <location>
        <begin position="171"/>
        <end position="199"/>
    </location>
</feature>
<keyword evidence="5 6" id="KW-0472">Membrane</keyword>
<proteinExistence type="predicted"/>
<dbReference type="InterPro" id="IPR038078">
    <property type="entry name" value="PhoU-like_sf"/>
</dbReference>